<evidence type="ECO:0000256" key="5">
    <source>
        <dbReference type="SAM" id="MobiDB-lite"/>
    </source>
</evidence>
<dbReference type="AlphaFoldDB" id="A0A7W7IHG3"/>
<dbReference type="RefSeq" id="WP_184887286.1">
    <property type="nucleotide sequence ID" value="NZ_BAAAHD010000098.1"/>
</dbReference>
<comment type="cofactor">
    <cofactor evidence="4">
        <name>Fe(2+)</name>
        <dbReference type="ChEBI" id="CHEBI:29033"/>
    </cofactor>
</comment>
<dbReference type="NCBIfam" id="TIGR03440">
    <property type="entry name" value="egtB_TIGR03440"/>
    <property type="match status" value="1"/>
</dbReference>
<dbReference type="SUPFAM" id="SSF56436">
    <property type="entry name" value="C-type lectin-like"/>
    <property type="match status" value="1"/>
</dbReference>
<evidence type="ECO:0000313" key="11">
    <source>
        <dbReference type="Proteomes" id="UP001501427"/>
    </source>
</evidence>
<evidence type="ECO:0000259" key="6">
    <source>
        <dbReference type="Pfam" id="PF03781"/>
    </source>
</evidence>
<evidence type="ECO:0000313" key="9">
    <source>
        <dbReference type="EMBL" id="MBB4777059.1"/>
    </source>
</evidence>
<dbReference type="InterPro" id="IPR032890">
    <property type="entry name" value="EgtB_Actinobacteria"/>
</dbReference>
<evidence type="ECO:0000313" key="10">
    <source>
        <dbReference type="Proteomes" id="UP000549343"/>
    </source>
</evidence>
<accession>A0A7W7IHG3</accession>
<dbReference type="InterPro" id="IPR034660">
    <property type="entry name" value="DinB/YfiT-like"/>
</dbReference>
<comment type="pathway">
    <text evidence="3 4">Amino-acid biosynthesis; ergothioneine biosynthesis.</text>
</comment>
<comment type="similarity">
    <text evidence="4">Belongs to the EgtB family.</text>
</comment>
<dbReference type="EMBL" id="BAAAHD010000098">
    <property type="protein sequence ID" value="GAA0601094.1"/>
    <property type="molecule type" value="Genomic_DNA"/>
</dbReference>
<feature type="binding site" evidence="4">
    <location>
        <position position="450"/>
    </location>
    <ligand>
        <name>gamma-L-glutamyl-L-cysteine</name>
        <dbReference type="ChEBI" id="CHEBI:58173"/>
    </ligand>
</feature>
<feature type="binding site" evidence="4">
    <location>
        <position position="169"/>
    </location>
    <ligand>
        <name>Fe cation</name>
        <dbReference type="ChEBI" id="CHEBI:24875"/>
    </ligand>
</feature>
<feature type="domain" description="Sulfatase-modifying factor enzyme-like" evidence="6">
    <location>
        <begin position="209"/>
        <end position="465"/>
    </location>
</feature>
<dbReference type="InterPro" id="IPR016187">
    <property type="entry name" value="CTDL_fold"/>
</dbReference>
<dbReference type="UniPathway" id="UPA01014"/>
<keyword evidence="11" id="KW-1185">Reference proteome</keyword>
<dbReference type="Proteomes" id="UP001501427">
    <property type="component" value="Unassembled WGS sequence"/>
</dbReference>
<feature type="binding site" evidence="4">
    <location>
        <begin position="116"/>
        <end position="119"/>
    </location>
    <ligand>
        <name>gamma-L-glutamyl-L-cysteine</name>
        <dbReference type="ChEBI" id="CHEBI:58173"/>
    </ligand>
</feature>
<reference evidence="8" key="3">
    <citation type="submission" date="2023-12" db="EMBL/GenBank/DDBJ databases">
        <authorList>
            <person name="Sun Q."/>
            <person name="Inoue M."/>
        </authorList>
    </citation>
    <scope>NUCLEOTIDE SEQUENCE</scope>
    <source>
        <strain evidence="8">JCM 10667</strain>
    </source>
</reference>
<proteinExistence type="inferred from homology"/>
<comment type="function">
    <text evidence="4">Catalyzes the oxidative sulfurization of hercynine (N-alpha,N-alpha,N-alpha-trimethyl-L-histidine) into hercynyl-gamma-L-glutamyl-L-cysteine sulfoxide, a step in the biosynthesis pathway of ergothioneine.</text>
</comment>
<dbReference type="HAMAP" id="MF_02035">
    <property type="entry name" value="EgtB"/>
    <property type="match status" value="1"/>
</dbReference>
<evidence type="ECO:0000259" key="7">
    <source>
        <dbReference type="Pfam" id="PF12867"/>
    </source>
</evidence>
<protein>
    <recommendedName>
        <fullName evidence="4">Hercynine oxygenase</fullName>
        <ecNumber evidence="4">1.14.99.50</ecNumber>
    </recommendedName>
    <alternativeName>
        <fullName evidence="4">Gamma-glutamyl hercynylcysteine S-oxide synthase</fullName>
    </alternativeName>
</protein>
<dbReference type="GO" id="GO:0005506">
    <property type="term" value="F:iron ion binding"/>
    <property type="evidence" value="ECO:0007669"/>
    <property type="project" value="UniProtKB-UniRule"/>
</dbReference>
<evidence type="ECO:0000256" key="1">
    <source>
        <dbReference type="ARBA" id="ARBA00023002"/>
    </source>
</evidence>
<feature type="binding site" evidence="4">
    <location>
        <position position="454"/>
    </location>
    <ligand>
        <name>gamma-L-glutamyl-L-cysteine</name>
        <dbReference type="ChEBI" id="CHEBI:58173"/>
    </ligand>
</feature>
<evidence type="ECO:0000256" key="3">
    <source>
        <dbReference type="ARBA" id="ARBA00037882"/>
    </source>
</evidence>
<feature type="binding site" evidence="4">
    <location>
        <position position="173"/>
    </location>
    <ligand>
        <name>Fe cation</name>
        <dbReference type="ChEBI" id="CHEBI:24875"/>
    </ligand>
</feature>
<dbReference type="PANTHER" id="PTHR23150:SF36">
    <property type="entry name" value="HERCYNINE OXYGENASE"/>
    <property type="match status" value="1"/>
</dbReference>
<keyword evidence="2 4" id="KW-0408">Iron</keyword>
<dbReference type="SUPFAM" id="SSF109854">
    <property type="entry name" value="DinB/YfiT-like putative metalloenzymes"/>
    <property type="match status" value="1"/>
</dbReference>
<reference evidence="8 11" key="1">
    <citation type="journal article" date="2019" name="Int. J. Syst. Evol. Microbiol.">
        <title>The Global Catalogue of Microorganisms (GCM) 10K type strain sequencing project: providing services to taxonomists for standard genome sequencing and annotation.</title>
        <authorList>
            <consortium name="The Broad Institute Genomics Platform"/>
            <consortium name="The Broad Institute Genome Sequencing Center for Infectious Disease"/>
            <person name="Wu L."/>
            <person name="Ma J."/>
        </authorList>
    </citation>
    <scope>NUCLEOTIDE SEQUENCE [LARGE SCALE GENOMIC DNA]</scope>
    <source>
        <strain evidence="8 11">JCM 10667</strain>
    </source>
</reference>
<dbReference type="Pfam" id="PF03781">
    <property type="entry name" value="FGE-sulfatase"/>
    <property type="match status" value="1"/>
</dbReference>
<keyword evidence="4" id="KW-0503">Monooxygenase</keyword>
<sequence length="472" mass="52376">MTRTNPRDAPAAHPAAAHPAATYPAATYPAAADEDALKELIAGELGAVRDRSFGLTTDVLDEAGLTSQVSPLMSPLVWDLAHVGNYEELWLLRAAAGADAMRPEIDGLYDAFEHPRAERPSLPLLPPDEARSYIGTVRAKVLDSLPSVRFDTADPLTSGGFVYGMVVQHEHMHDETMLATHQLREGAPALLDPVAEPPRMPPSAGSGIGEVLIEAGPFRMGTSDDPWAYDNERPAHVVDLPAYYIDVEPVANAAYISFMEAGGYDDPRWWDAAGWEWRNAGGKRAPAFWHREGGRWLRRRFGRTEPVPPDEPVQHVSWYEADAYARWAGKRLPTEAEWEKAARWDPAAGRSRRFPWGDAYEEGRANLGQRALRPSETGAYASGASAYGVRRLIGDVWEWTSSDFGGYPGFRSFPYKEYSEVFFGPEYKVLRGGSWATHPLAVRGSFRNWDYPVRRQIFSGFRCARSVDGEGR</sequence>
<feature type="compositionally biased region" description="Low complexity" evidence="5">
    <location>
        <begin position="9"/>
        <end position="20"/>
    </location>
</feature>
<reference evidence="9 10" key="2">
    <citation type="submission" date="2020-08" db="EMBL/GenBank/DDBJ databases">
        <title>Sequencing the genomes of 1000 actinobacteria strains.</title>
        <authorList>
            <person name="Klenk H.-P."/>
        </authorList>
    </citation>
    <scope>NUCLEOTIDE SEQUENCE [LARGE SCALE GENOMIC DNA]</scope>
    <source>
        <strain evidence="9 10">DSM 44772</strain>
    </source>
</reference>
<dbReference type="Gene3D" id="3.90.1580.10">
    <property type="entry name" value="paralog of FGE (formylglycine-generating enzyme)"/>
    <property type="match status" value="1"/>
</dbReference>
<dbReference type="PANTHER" id="PTHR23150">
    <property type="entry name" value="SULFATASE MODIFYING FACTOR 1, 2"/>
    <property type="match status" value="1"/>
</dbReference>
<dbReference type="InterPro" id="IPR042095">
    <property type="entry name" value="SUMF_sf"/>
</dbReference>
<keyword evidence="1 4" id="KW-0560">Oxidoreductase</keyword>
<dbReference type="Pfam" id="PF12867">
    <property type="entry name" value="DinB_2"/>
    <property type="match status" value="1"/>
</dbReference>
<dbReference type="Proteomes" id="UP000549343">
    <property type="component" value="Unassembled WGS sequence"/>
</dbReference>
<keyword evidence="4" id="KW-0479">Metal-binding</keyword>
<comment type="catalytic activity">
    <reaction evidence="4">
        <text>gamma-L-glutamyl-L-cysteine + hercynine + O2 = gamma-L-glutamyl-hercynylcysteine S-oxide + H2O</text>
        <dbReference type="Rhea" id="RHEA:42672"/>
        <dbReference type="ChEBI" id="CHEBI:15377"/>
        <dbReference type="ChEBI" id="CHEBI:15379"/>
        <dbReference type="ChEBI" id="CHEBI:15781"/>
        <dbReference type="ChEBI" id="CHEBI:58173"/>
        <dbReference type="ChEBI" id="CHEBI:82703"/>
        <dbReference type="EC" id="1.14.99.50"/>
    </reaction>
</comment>
<dbReference type="EC" id="1.14.99.50" evidence="4"/>
<comment type="caution">
    <text evidence="9">The sequence shown here is derived from an EMBL/GenBank/DDBJ whole genome shotgun (WGS) entry which is preliminary data.</text>
</comment>
<organism evidence="9 10">
    <name type="scientific">Actinomadura livida</name>
    <dbReference type="NCBI Taxonomy" id="79909"/>
    <lineage>
        <taxon>Bacteria</taxon>
        <taxon>Bacillati</taxon>
        <taxon>Actinomycetota</taxon>
        <taxon>Actinomycetes</taxon>
        <taxon>Streptosporangiales</taxon>
        <taxon>Thermomonosporaceae</taxon>
        <taxon>Actinomadura</taxon>
    </lineage>
</organism>
<dbReference type="InterPro" id="IPR017806">
    <property type="entry name" value="EgtB"/>
</dbReference>
<name>A0A7W7IHG3_9ACTN</name>
<dbReference type="InterPro" id="IPR024775">
    <property type="entry name" value="DinB-like"/>
</dbReference>
<evidence type="ECO:0000256" key="4">
    <source>
        <dbReference type="HAMAP-Rule" id="MF_02035"/>
    </source>
</evidence>
<evidence type="ECO:0000256" key="2">
    <source>
        <dbReference type="ARBA" id="ARBA00023004"/>
    </source>
</evidence>
<dbReference type="EMBL" id="JACHMV010000001">
    <property type="protein sequence ID" value="MBB4777059.1"/>
    <property type="molecule type" value="Genomic_DNA"/>
</dbReference>
<dbReference type="InterPro" id="IPR051043">
    <property type="entry name" value="Sulfatase_Mod_Factor_Kinase"/>
</dbReference>
<gene>
    <name evidence="4 8" type="primary">egtB</name>
    <name evidence="9" type="ORF">F4557_005477</name>
    <name evidence="8" type="ORF">GCM10009546_73880</name>
</gene>
<evidence type="ECO:0000313" key="8">
    <source>
        <dbReference type="EMBL" id="GAA0601094.1"/>
    </source>
</evidence>
<feature type="domain" description="DinB-like" evidence="7">
    <location>
        <begin position="48"/>
        <end position="177"/>
    </location>
</feature>
<feature type="region of interest" description="Disordered" evidence="5">
    <location>
        <begin position="1"/>
        <end position="20"/>
    </location>
</feature>
<dbReference type="GO" id="GO:0044875">
    <property type="term" value="F:gamma-glutamyl hercynylcysteine sulfoxide synthase activity"/>
    <property type="evidence" value="ECO:0007669"/>
    <property type="project" value="UniProtKB-EC"/>
</dbReference>
<dbReference type="InterPro" id="IPR005532">
    <property type="entry name" value="SUMF_dom"/>
</dbReference>
<feature type="binding site" evidence="4">
    <location>
        <position position="82"/>
    </location>
    <ligand>
        <name>Fe cation</name>
        <dbReference type="ChEBI" id="CHEBI:24875"/>
    </ligand>
</feature>